<evidence type="ECO:0000313" key="4">
    <source>
        <dbReference type="Proteomes" id="UP001153387"/>
    </source>
</evidence>
<dbReference type="Pfam" id="PF01728">
    <property type="entry name" value="FtsJ"/>
    <property type="match status" value="1"/>
</dbReference>
<accession>A0A9X4KGZ9</accession>
<sequence length="363" mass="39555">MTAFIGTSNPGFAPFAMEELRRRWPDVSLSGLAPGETFKLAVAGADDRELVRQLRMDEPVFLRHLFPVREELDIPQQAEEVASALVRFAGSLAGEVKGAKVAVQVRKSQDSPFPFSSAEARDLMVPALLESGAETVSRGAKWIVSVYASKRSLFLGLSAPADNLSDWPGGAVRFRREEGLISRAAFKLLEAEQTFDLPFERFTNALDLGAAPGGWASVLLERGLRVTAVDPAEMDESLAGHPRLRHLRQNAADLSFAPGTFDLLVCDMSWDPHHTARIVKQLAPALSAGASVIVTLKLMYKKADADDRRPARVLRGDVRYSKSQATVPQPGRSDGVDAQVTPLSDASPIEDRDRPSLEDRGML</sequence>
<dbReference type="Proteomes" id="UP001153387">
    <property type="component" value="Unassembled WGS sequence"/>
</dbReference>
<dbReference type="GO" id="GO:0032259">
    <property type="term" value="P:methylation"/>
    <property type="evidence" value="ECO:0007669"/>
    <property type="project" value="UniProtKB-KW"/>
</dbReference>
<dbReference type="AlphaFoldDB" id="A0A9X4KGZ9"/>
<feature type="domain" description="Ribosomal RNA methyltransferase FtsJ" evidence="2">
    <location>
        <begin position="181"/>
        <end position="271"/>
    </location>
</feature>
<keyword evidence="3" id="KW-0489">Methyltransferase</keyword>
<protein>
    <submittedName>
        <fullName evidence="3">SAM-dependent methyltransferase</fullName>
    </submittedName>
</protein>
<dbReference type="EMBL" id="JAPDHZ010000002">
    <property type="protein sequence ID" value="MDG0789555.1"/>
    <property type="molecule type" value="Genomic_DNA"/>
</dbReference>
<name>A0A9X4KGZ9_9BACL</name>
<keyword evidence="4" id="KW-1185">Reference proteome</keyword>
<proteinExistence type="predicted"/>
<organism evidence="3 4">
    <name type="scientific">Cohnella ginsengisoli</name>
    <dbReference type="NCBI Taxonomy" id="425004"/>
    <lineage>
        <taxon>Bacteria</taxon>
        <taxon>Bacillati</taxon>
        <taxon>Bacillota</taxon>
        <taxon>Bacilli</taxon>
        <taxon>Bacillales</taxon>
        <taxon>Paenibacillaceae</taxon>
        <taxon>Cohnella</taxon>
    </lineage>
</organism>
<dbReference type="RefSeq" id="WP_277563486.1">
    <property type="nucleotide sequence ID" value="NZ_JAPDHZ010000002.1"/>
</dbReference>
<evidence type="ECO:0000259" key="2">
    <source>
        <dbReference type="Pfam" id="PF01728"/>
    </source>
</evidence>
<keyword evidence="3" id="KW-0808">Transferase</keyword>
<dbReference type="PANTHER" id="PTHR37524:SF2">
    <property type="entry name" value="RIBOSOMAL RNA METHYLTRANSFERASE FTSJ DOMAIN-CONTAINING PROTEIN"/>
    <property type="match status" value="1"/>
</dbReference>
<dbReference type="InterPro" id="IPR029063">
    <property type="entry name" value="SAM-dependent_MTases_sf"/>
</dbReference>
<feature type="compositionally biased region" description="Basic and acidic residues" evidence="1">
    <location>
        <begin position="349"/>
        <end position="363"/>
    </location>
</feature>
<dbReference type="GO" id="GO:0008168">
    <property type="term" value="F:methyltransferase activity"/>
    <property type="evidence" value="ECO:0007669"/>
    <property type="project" value="UniProtKB-KW"/>
</dbReference>
<feature type="region of interest" description="Disordered" evidence="1">
    <location>
        <begin position="314"/>
        <end position="363"/>
    </location>
</feature>
<dbReference type="InterPro" id="IPR002877">
    <property type="entry name" value="RNA_MeTrfase_FtsJ_dom"/>
</dbReference>
<dbReference type="CDD" id="cd02440">
    <property type="entry name" value="AdoMet_MTases"/>
    <property type="match status" value="1"/>
</dbReference>
<gene>
    <name evidence="3" type="ORF">OMP38_00795</name>
</gene>
<comment type="caution">
    <text evidence="3">The sequence shown here is derived from an EMBL/GenBank/DDBJ whole genome shotgun (WGS) entry which is preliminary data.</text>
</comment>
<evidence type="ECO:0000313" key="3">
    <source>
        <dbReference type="EMBL" id="MDG0789555.1"/>
    </source>
</evidence>
<reference evidence="3 4" key="1">
    <citation type="submission" date="2022-10" db="EMBL/GenBank/DDBJ databases">
        <title>Comparative genomic analysis of Cohnella hashimotonis sp. nov., isolated from the International Space Station.</title>
        <authorList>
            <person name="Simpson A."/>
            <person name="Venkateswaran K."/>
        </authorList>
    </citation>
    <scope>NUCLEOTIDE SEQUENCE [LARGE SCALE GENOMIC DNA]</scope>
    <source>
        <strain evidence="3 4">DSM 18997</strain>
    </source>
</reference>
<dbReference type="Gene3D" id="3.40.50.150">
    <property type="entry name" value="Vaccinia Virus protein VP39"/>
    <property type="match status" value="1"/>
</dbReference>
<dbReference type="SUPFAM" id="SSF53335">
    <property type="entry name" value="S-adenosyl-L-methionine-dependent methyltransferases"/>
    <property type="match status" value="1"/>
</dbReference>
<evidence type="ECO:0000256" key="1">
    <source>
        <dbReference type="SAM" id="MobiDB-lite"/>
    </source>
</evidence>
<dbReference type="PANTHER" id="PTHR37524">
    <property type="entry name" value="RIBOSOMAL RNA LARGE SUBUNIT METHYLTRANSFERASE M"/>
    <property type="match status" value="1"/>
</dbReference>